<dbReference type="EMBL" id="JARBHB010000002">
    <property type="protein sequence ID" value="KAJ8892911.1"/>
    <property type="molecule type" value="Genomic_DNA"/>
</dbReference>
<proteinExistence type="predicted"/>
<comment type="caution">
    <text evidence="1">The sequence shown here is derived from an EMBL/GenBank/DDBJ whole genome shotgun (WGS) entry which is preliminary data.</text>
</comment>
<organism evidence="1 2">
    <name type="scientific">Dryococelus australis</name>
    <dbReference type="NCBI Taxonomy" id="614101"/>
    <lineage>
        <taxon>Eukaryota</taxon>
        <taxon>Metazoa</taxon>
        <taxon>Ecdysozoa</taxon>
        <taxon>Arthropoda</taxon>
        <taxon>Hexapoda</taxon>
        <taxon>Insecta</taxon>
        <taxon>Pterygota</taxon>
        <taxon>Neoptera</taxon>
        <taxon>Polyneoptera</taxon>
        <taxon>Phasmatodea</taxon>
        <taxon>Verophasmatodea</taxon>
        <taxon>Anareolatae</taxon>
        <taxon>Phasmatidae</taxon>
        <taxon>Eurycanthinae</taxon>
        <taxon>Dryococelus</taxon>
    </lineage>
</organism>
<name>A0ABQ9I9B0_9NEOP</name>
<evidence type="ECO:0000313" key="2">
    <source>
        <dbReference type="Proteomes" id="UP001159363"/>
    </source>
</evidence>
<protein>
    <submittedName>
        <fullName evidence="1">Uncharacterized protein</fullName>
    </submittedName>
</protein>
<evidence type="ECO:0000313" key="1">
    <source>
        <dbReference type="EMBL" id="KAJ8892911.1"/>
    </source>
</evidence>
<dbReference type="Proteomes" id="UP001159363">
    <property type="component" value="Chromosome 2"/>
</dbReference>
<accession>A0ABQ9I9B0</accession>
<keyword evidence="2" id="KW-1185">Reference proteome</keyword>
<reference evidence="1 2" key="1">
    <citation type="submission" date="2023-02" db="EMBL/GenBank/DDBJ databases">
        <title>LHISI_Scaffold_Assembly.</title>
        <authorList>
            <person name="Stuart O.P."/>
            <person name="Cleave R."/>
            <person name="Magrath M.J.L."/>
            <person name="Mikheyev A.S."/>
        </authorList>
    </citation>
    <scope>NUCLEOTIDE SEQUENCE [LARGE SCALE GENOMIC DNA]</scope>
    <source>
        <strain evidence="1">Daus_M_001</strain>
        <tissue evidence="1">Leg muscle</tissue>
    </source>
</reference>
<gene>
    <name evidence="1" type="ORF">PR048_005492</name>
</gene>
<sequence>MTCVGKESRESSFISGHEVSYKHINKAVGINENSKYHHNSVTAVLQLSKQGDIESLFNNSQVTYREKQIETRRQILQSLIDIALLTGIQRLAYRGKEEADYSLNQIGKHGSFMDLVLLISEYGMILKTYVEQCIEYSKKKIMKERKK</sequence>